<gene>
    <name evidence="1" type="ORF">P3X46_011680</name>
</gene>
<evidence type="ECO:0000313" key="1">
    <source>
        <dbReference type="EMBL" id="KAJ9176360.1"/>
    </source>
</evidence>
<keyword evidence="2" id="KW-1185">Reference proteome</keyword>
<name>A0ABQ9MAB7_HEVBR</name>
<dbReference type="SUPFAM" id="SSF117281">
    <property type="entry name" value="Kelch motif"/>
    <property type="match status" value="1"/>
</dbReference>
<dbReference type="EMBL" id="JARPOI010000007">
    <property type="protein sequence ID" value="KAJ9176360.1"/>
    <property type="molecule type" value="Genomic_DNA"/>
</dbReference>
<evidence type="ECO:0000313" key="2">
    <source>
        <dbReference type="Proteomes" id="UP001174677"/>
    </source>
</evidence>
<sequence>MWRTDPIVTVVSHRVIAGGACDFEDDPLAVEMYDLRTRMWETCESMTAIFKDSAASTWLSTVVRGNKMYVAEKSSGVAYWFDPETKSWYGPYNLCPQRNTCISAIAFADDRVILIGLIGDNEQEVLCREIGEMPKQLVAKLRGELFSMSSAVINVMGNFAYIINTSAPEEVVLCDVRNVVVNDQSLLMERLVFTCANVGLGDLHGAIMAEDSQFAVLGRAGELL</sequence>
<organism evidence="1 2">
    <name type="scientific">Hevea brasiliensis</name>
    <name type="common">Para rubber tree</name>
    <name type="synonym">Siphonia brasiliensis</name>
    <dbReference type="NCBI Taxonomy" id="3981"/>
    <lineage>
        <taxon>Eukaryota</taxon>
        <taxon>Viridiplantae</taxon>
        <taxon>Streptophyta</taxon>
        <taxon>Embryophyta</taxon>
        <taxon>Tracheophyta</taxon>
        <taxon>Spermatophyta</taxon>
        <taxon>Magnoliopsida</taxon>
        <taxon>eudicotyledons</taxon>
        <taxon>Gunneridae</taxon>
        <taxon>Pentapetalae</taxon>
        <taxon>rosids</taxon>
        <taxon>fabids</taxon>
        <taxon>Malpighiales</taxon>
        <taxon>Euphorbiaceae</taxon>
        <taxon>Crotonoideae</taxon>
        <taxon>Micrandreae</taxon>
        <taxon>Hevea</taxon>
    </lineage>
</organism>
<proteinExistence type="predicted"/>
<comment type="caution">
    <text evidence="1">The sequence shown here is derived from an EMBL/GenBank/DDBJ whole genome shotgun (WGS) entry which is preliminary data.</text>
</comment>
<dbReference type="Gene3D" id="2.120.10.80">
    <property type="entry name" value="Kelch-type beta propeller"/>
    <property type="match status" value="1"/>
</dbReference>
<reference evidence="1" key="1">
    <citation type="journal article" date="2023" name="Plant Biotechnol. J.">
        <title>Chromosome-level wild Hevea brasiliensis genome provides new tools for genomic-assisted breeding and valuable loci to elevate rubber yield.</title>
        <authorList>
            <person name="Cheng H."/>
            <person name="Song X."/>
            <person name="Hu Y."/>
            <person name="Wu T."/>
            <person name="Yang Q."/>
            <person name="An Z."/>
            <person name="Feng S."/>
            <person name="Deng Z."/>
            <person name="Wu W."/>
            <person name="Zeng X."/>
            <person name="Tu M."/>
            <person name="Wang X."/>
            <person name="Huang H."/>
        </authorList>
    </citation>
    <scope>NUCLEOTIDE SEQUENCE</scope>
    <source>
        <strain evidence="1">MT/VB/25A 57/8</strain>
    </source>
</reference>
<protein>
    <submittedName>
        <fullName evidence="1">Uncharacterized protein</fullName>
    </submittedName>
</protein>
<dbReference type="InterPro" id="IPR015915">
    <property type="entry name" value="Kelch-typ_b-propeller"/>
</dbReference>
<accession>A0ABQ9MAB7</accession>
<dbReference type="Proteomes" id="UP001174677">
    <property type="component" value="Chromosome 7"/>
</dbReference>